<comment type="caution">
    <text evidence="2">The sequence shown here is derived from an EMBL/GenBank/DDBJ whole genome shotgun (WGS) entry which is preliminary data.</text>
</comment>
<sequence>MEQKLALRGAELAEPQDGRTVVKLRRLPHDPDKILRVTPYVAGFPKWYSLHKQLEERLRPSDASNGVRSDCWAERRCRGRGARPGRNGLAACGSAGMHSRAHRGGDPAATGGVLDRARDLR</sequence>
<reference evidence="2" key="1">
    <citation type="journal article" date="2022" name="bioRxiv">
        <title>Sequencing and chromosome-scale assembly of the giantPleurodeles waltlgenome.</title>
        <authorList>
            <person name="Brown T."/>
            <person name="Elewa A."/>
            <person name="Iarovenko S."/>
            <person name="Subramanian E."/>
            <person name="Araus A.J."/>
            <person name="Petzold A."/>
            <person name="Susuki M."/>
            <person name="Suzuki K.-i.T."/>
            <person name="Hayashi T."/>
            <person name="Toyoda A."/>
            <person name="Oliveira C."/>
            <person name="Osipova E."/>
            <person name="Leigh N.D."/>
            <person name="Simon A."/>
            <person name="Yun M.H."/>
        </authorList>
    </citation>
    <scope>NUCLEOTIDE SEQUENCE</scope>
    <source>
        <strain evidence="2">20211129_DDA</strain>
        <tissue evidence="2">Liver</tissue>
    </source>
</reference>
<feature type="region of interest" description="Disordered" evidence="1">
    <location>
        <begin position="81"/>
        <end position="121"/>
    </location>
</feature>
<evidence type="ECO:0000256" key="1">
    <source>
        <dbReference type="SAM" id="MobiDB-lite"/>
    </source>
</evidence>
<keyword evidence="3" id="KW-1185">Reference proteome</keyword>
<dbReference type="Proteomes" id="UP001066276">
    <property type="component" value="Chromosome 10"/>
</dbReference>
<proteinExistence type="predicted"/>
<accession>A0AAV7M9Y7</accession>
<evidence type="ECO:0000313" key="2">
    <source>
        <dbReference type="EMBL" id="KAJ1100196.1"/>
    </source>
</evidence>
<gene>
    <name evidence="2" type="ORF">NDU88_005283</name>
</gene>
<evidence type="ECO:0000313" key="3">
    <source>
        <dbReference type="Proteomes" id="UP001066276"/>
    </source>
</evidence>
<name>A0AAV7M9Y7_PLEWA</name>
<dbReference type="EMBL" id="JANPWB010000014">
    <property type="protein sequence ID" value="KAJ1100196.1"/>
    <property type="molecule type" value="Genomic_DNA"/>
</dbReference>
<organism evidence="2 3">
    <name type="scientific">Pleurodeles waltl</name>
    <name type="common">Iberian ribbed newt</name>
    <dbReference type="NCBI Taxonomy" id="8319"/>
    <lineage>
        <taxon>Eukaryota</taxon>
        <taxon>Metazoa</taxon>
        <taxon>Chordata</taxon>
        <taxon>Craniata</taxon>
        <taxon>Vertebrata</taxon>
        <taxon>Euteleostomi</taxon>
        <taxon>Amphibia</taxon>
        <taxon>Batrachia</taxon>
        <taxon>Caudata</taxon>
        <taxon>Salamandroidea</taxon>
        <taxon>Salamandridae</taxon>
        <taxon>Pleurodelinae</taxon>
        <taxon>Pleurodeles</taxon>
    </lineage>
</organism>
<dbReference type="AlphaFoldDB" id="A0AAV7M9Y7"/>
<protein>
    <submittedName>
        <fullName evidence="2">Uncharacterized protein</fullName>
    </submittedName>
</protein>